<reference evidence="8 9" key="1">
    <citation type="journal article" date="2015" name="Genome Biol. Evol.">
        <title>The genome of winter moth (Operophtera brumata) provides a genomic perspective on sexual dimorphism and phenology.</title>
        <authorList>
            <person name="Derks M.F."/>
            <person name="Smit S."/>
            <person name="Salis L."/>
            <person name="Schijlen E."/>
            <person name="Bossers A."/>
            <person name="Mateman C."/>
            <person name="Pijl A.S."/>
            <person name="de Ridder D."/>
            <person name="Groenen M.A."/>
            <person name="Visser M.E."/>
            <person name="Megens H.J."/>
        </authorList>
    </citation>
    <scope>NUCLEOTIDE SEQUENCE [LARGE SCALE GENOMIC DNA]</scope>
    <source>
        <strain evidence="8">WM2013NL</strain>
        <tissue evidence="8">Head and thorax</tissue>
    </source>
</reference>
<evidence type="ECO:0000313" key="8">
    <source>
        <dbReference type="EMBL" id="KOB77119.1"/>
    </source>
</evidence>
<keyword evidence="3 7" id="KW-0812">Transmembrane</keyword>
<feature type="transmembrane region" description="Helical" evidence="7">
    <location>
        <begin position="28"/>
        <end position="45"/>
    </location>
</feature>
<dbReference type="Pfam" id="PF03062">
    <property type="entry name" value="MBOAT"/>
    <property type="match status" value="1"/>
</dbReference>
<keyword evidence="9" id="KW-1185">Reference proteome</keyword>
<dbReference type="PANTHER" id="PTHR13906:SF4">
    <property type="entry name" value="LYSOPHOSPHOLIPID ACYLTRANSFERASE 6"/>
    <property type="match status" value="1"/>
</dbReference>
<dbReference type="Proteomes" id="UP000037510">
    <property type="component" value="Unassembled WGS sequence"/>
</dbReference>
<dbReference type="AlphaFoldDB" id="A0A0L7LP34"/>
<dbReference type="GO" id="GO:0030258">
    <property type="term" value="P:lipid modification"/>
    <property type="evidence" value="ECO:0007669"/>
    <property type="project" value="TreeGrafter"/>
</dbReference>
<feature type="transmembrane region" description="Helical" evidence="7">
    <location>
        <begin position="259"/>
        <end position="280"/>
    </location>
</feature>
<evidence type="ECO:0000256" key="3">
    <source>
        <dbReference type="ARBA" id="ARBA00022692"/>
    </source>
</evidence>
<keyword evidence="6 8" id="KW-0012">Acyltransferase</keyword>
<evidence type="ECO:0000256" key="4">
    <source>
        <dbReference type="ARBA" id="ARBA00022989"/>
    </source>
</evidence>
<evidence type="ECO:0000256" key="7">
    <source>
        <dbReference type="SAM" id="Phobius"/>
    </source>
</evidence>
<evidence type="ECO:0000313" key="9">
    <source>
        <dbReference type="Proteomes" id="UP000037510"/>
    </source>
</evidence>
<keyword evidence="4 7" id="KW-1133">Transmembrane helix</keyword>
<comment type="subcellular location">
    <subcellularLocation>
        <location evidence="1">Membrane</location>
        <topology evidence="1">Multi-pass membrane protein</topology>
    </subcellularLocation>
</comment>
<evidence type="ECO:0000256" key="5">
    <source>
        <dbReference type="ARBA" id="ARBA00023136"/>
    </source>
</evidence>
<gene>
    <name evidence="8" type="ORF">OBRU01_04623</name>
</gene>
<comment type="caution">
    <text evidence="8">The sequence shown here is derived from an EMBL/GenBank/DDBJ whole genome shotgun (WGS) entry which is preliminary data.</text>
</comment>
<feature type="transmembrane region" description="Helical" evidence="7">
    <location>
        <begin position="194"/>
        <end position="215"/>
    </location>
</feature>
<dbReference type="STRING" id="104452.A0A0L7LP34"/>
<dbReference type="EMBL" id="JTDY01000451">
    <property type="protein sequence ID" value="KOB77119.1"/>
    <property type="molecule type" value="Genomic_DNA"/>
</dbReference>
<protein>
    <submittedName>
        <fullName evidence="8">Membrane-bound O-acyltransferase domain-containing protein 2</fullName>
    </submittedName>
</protein>
<evidence type="ECO:0000256" key="6">
    <source>
        <dbReference type="ARBA" id="ARBA00023315"/>
    </source>
</evidence>
<proteinExistence type="predicted"/>
<dbReference type="PANTHER" id="PTHR13906">
    <property type="entry name" value="PORCUPINE"/>
    <property type="match status" value="1"/>
</dbReference>
<dbReference type="GO" id="GO:0016746">
    <property type="term" value="F:acyltransferase activity"/>
    <property type="evidence" value="ECO:0007669"/>
    <property type="project" value="UniProtKB-KW"/>
</dbReference>
<evidence type="ECO:0000256" key="1">
    <source>
        <dbReference type="ARBA" id="ARBA00004141"/>
    </source>
</evidence>
<name>A0A0L7LP34_OPEBR</name>
<organism evidence="8 9">
    <name type="scientific">Operophtera brumata</name>
    <name type="common">Winter moth</name>
    <name type="synonym">Phalaena brumata</name>
    <dbReference type="NCBI Taxonomy" id="104452"/>
    <lineage>
        <taxon>Eukaryota</taxon>
        <taxon>Metazoa</taxon>
        <taxon>Ecdysozoa</taxon>
        <taxon>Arthropoda</taxon>
        <taxon>Hexapoda</taxon>
        <taxon>Insecta</taxon>
        <taxon>Pterygota</taxon>
        <taxon>Neoptera</taxon>
        <taxon>Endopterygota</taxon>
        <taxon>Lepidoptera</taxon>
        <taxon>Glossata</taxon>
        <taxon>Ditrysia</taxon>
        <taxon>Geometroidea</taxon>
        <taxon>Geometridae</taxon>
        <taxon>Larentiinae</taxon>
        <taxon>Operophtera</taxon>
    </lineage>
</organism>
<sequence length="281" mass="31819">MTTAYFDHYDGSKVFQFLSTRVGLPLDLVNFLIAQVAALCLARLFRKPLKFASPEFRHSVCLAIGLLMGYFCFGNINISAACVRRTITMNESLAQDVRAIRDRDNLTNKEVNANTKGTVDSLDTVQRLPSPLEYFAYTLAFQTLMCGPVVFYNDYINFIEGEQWPGNTNAWLRNVAYQRGGARLRTVRVYGLSAVWHGFHPGYYMTFFAGGLFTVAARKFRTAARPLFVNSRPKKLFYDLLSFITTRVAMTFITTRVAMTYATVPFVLLHLTPSLAFYGCM</sequence>
<accession>A0A0L7LP34</accession>
<dbReference type="InterPro" id="IPR004299">
    <property type="entry name" value="MBOAT_fam"/>
</dbReference>
<dbReference type="GO" id="GO:0016020">
    <property type="term" value="C:membrane"/>
    <property type="evidence" value="ECO:0007669"/>
    <property type="project" value="UniProtKB-SubCell"/>
</dbReference>
<evidence type="ECO:0000256" key="2">
    <source>
        <dbReference type="ARBA" id="ARBA00022679"/>
    </source>
</evidence>
<dbReference type="InterPro" id="IPR049941">
    <property type="entry name" value="LPLAT_7/PORCN-like"/>
</dbReference>
<keyword evidence="2 8" id="KW-0808">Transferase</keyword>
<keyword evidence="5 7" id="KW-0472">Membrane</keyword>